<dbReference type="NCBIfam" id="TIGR00654">
    <property type="entry name" value="PhzF_family"/>
    <property type="match status" value="1"/>
</dbReference>
<evidence type="ECO:0000256" key="1">
    <source>
        <dbReference type="ARBA" id="ARBA00008270"/>
    </source>
</evidence>
<dbReference type="InterPro" id="IPR003719">
    <property type="entry name" value="Phenazine_PhzF-like"/>
</dbReference>
<organism evidence="3 4">
    <name type="scientific">Neomesorhizobium albiziae</name>
    <dbReference type="NCBI Taxonomy" id="335020"/>
    <lineage>
        <taxon>Bacteria</taxon>
        <taxon>Pseudomonadati</taxon>
        <taxon>Pseudomonadota</taxon>
        <taxon>Alphaproteobacteria</taxon>
        <taxon>Hyphomicrobiales</taxon>
        <taxon>Phyllobacteriaceae</taxon>
        <taxon>Neomesorhizobium</taxon>
    </lineage>
</organism>
<dbReference type="GO" id="GO:0016853">
    <property type="term" value="F:isomerase activity"/>
    <property type="evidence" value="ECO:0007669"/>
    <property type="project" value="UniProtKB-KW"/>
</dbReference>
<protein>
    <submittedName>
        <fullName evidence="3">Trans-2,3-dihydro-3-hydroxyanthranilate isomerase</fullName>
    </submittedName>
</protein>
<dbReference type="OrthoDB" id="9788221at2"/>
<dbReference type="PIRSF" id="PIRSF016184">
    <property type="entry name" value="PhzC_PhzF"/>
    <property type="match status" value="1"/>
</dbReference>
<dbReference type="RefSeq" id="WP_149757511.1">
    <property type="nucleotide sequence ID" value="NZ_BSPE01000002.1"/>
</dbReference>
<name>A0A1I3V9J6_9HYPH</name>
<dbReference type="EMBL" id="FOSL01000001">
    <property type="protein sequence ID" value="SFJ91653.1"/>
    <property type="molecule type" value="Genomic_DNA"/>
</dbReference>
<evidence type="ECO:0000313" key="3">
    <source>
        <dbReference type="EMBL" id="SFJ91653.1"/>
    </source>
</evidence>
<dbReference type="PANTHER" id="PTHR13774:SF32">
    <property type="entry name" value="ANTISENSE-ENHANCING SEQUENCE 1"/>
    <property type="match status" value="1"/>
</dbReference>
<evidence type="ECO:0000313" key="4">
    <source>
        <dbReference type="Proteomes" id="UP000323300"/>
    </source>
</evidence>
<reference evidence="3 4" key="1">
    <citation type="submission" date="2016-10" db="EMBL/GenBank/DDBJ databases">
        <authorList>
            <person name="Varghese N."/>
            <person name="Submissions S."/>
        </authorList>
    </citation>
    <scope>NUCLEOTIDE SEQUENCE [LARGE SCALE GENOMIC DNA]</scope>
    <source>
        <strain evidence="3 4">DSM 21822</strain>
    </source>
</reference>
<dbReference type="AlphaFoldDB" id="A0A1I3V9J6"/>
<accession>A0A1I3V9J6</accession>
<dbReference type="Gene3D" id="3.10.310.10">
    <property type="entry name" value="Diaminopimelate Epimerase, Chain A, domain 1"/>
    <property type="match status" value="2"/>
</dbReference>
<dbReference type="PANTHER" id="PTHR13774">
    <property type="entry name" value="PHENAZINE BIOSYNTHESIS PROTEIN"/>
    <property type="match status" value="1"/>
</dbReference>
<comment type="similarity">
    <text evidence="1">Belongs to the PhzF family.</text>
</comment>
<evidence type="ECO:0000256" key="2">
    <source>
        <dbReference type="PIRSR" id="PIRSR016184-1"/>
    </source>
</evidence>
<keyword evidence="3" id="KW-0413">Isomerase</keyword>
<dbReference type="Pfam" id="PF02567">
    <property type="entry name" value="PhzC-PhzF"/>
    <property type="match status" value="1"/>
</dbReference>
<sequence>MKGRNYVVYDVFTDRVLTGNPLAVVFDADGLDTPAMQRIAREFNLSETVFVLPPENQKHRARIRIFTPGNELPFAGHPTVGAAIALTERASGSRAAEPGIFVLEENVGPVRCAITGGSNRIFAEFDLPRLAKPVAFPALPEAVAAALNLSPHEIGFENHRVGAWSAGVPYAMVPVHGLEAAGRARMNADLWLELAPVIGGIVASPYVYCRDTVNHGSSFHARMFAPYDGIVEDPATGSAVAAFTGAIMQFDQPVDGPSQFWIEQGVEMGRPSSIRLEIDVAGGAITAARIGGNAVKVAEGTLFA</sequence>
<dbReference type="SUPFAM" id="SSF54506">
    <property type="entry name" value="Diaminopimelate epimerase-like"/>
    <property type="match status" value="1"/>
</dbReference>
<dbReference type="Proteomes" id="UP000323300">
    <property type="component" value="Unassembled WGS sequence"/>
</dbReference>
<keyword evidence="4" id="KW-1185">Reference proteome</keyword>
<proteinExistence type="inferred from homology"/>
<gene>
    <name evidence="3" type="ORF">SAMN04488498_101281</name>
</gene>
<dbReference type="GO" id="GO:0005737">
    <property type="term" value="C:cytoplasm"/>
    <property type="evidence" value="ECO:0007669"/>
    <property type="project" value="TreeGrafter"/>
</dbReference>
<feature type="active site" evidence="2">
    <location>
        <position position="47"/>
    </location>
</feature>